<keyword evidence="5" id="KW-0808">Transferase</keyword>
<comment type="similarity">
    <text evidence="4">Belongs to the trans-sulfuration enzymes family.</text>
</comment>
<evidence type="ECO:0000256" key="4">
    <source>
        <dbReference type="RuleBase" id="RU362118"/>
    </source>
</evidence>
<dbReference type="GO" id="GO:0030170">
    <property type="term" value="F:pyridoxal phosphate binding"/>
    <property type="evidence" value="ECO:0007669"/>
    <property type="project" value="InterPro"/>
</dbReference>
<reference evidence="5 6" key="1">
    <citation type="submission" date="2018-09" db="EMBL/GenBank/DDBJ databases">
        <title>Genome sequencing of strain 6GH32-13.</title>
        <authorList>
            <person name="Weon H.-Y."/>
            <person name="Heo J."/>
            <person name="Kwon S.-W."/>
        </authorList>
    </citation>
    <scope>NUCLEOTIDE SEQUENCE [LARGE SCALE GENOMIC DNA]</scope>
    <source>
        <strain evidence="5 6">5GH32-13</strain>
    </source>
</reference>
<dbReference type="Proteomes" id="UP000263900">
    <property type="component" value="Chromosome"/>
</dbReference>
<dbReference type="GO" id="GO:0016740">
    <property type="term" value="F:transferase activity"/>
    <property type="evidence" value="ECO:0007669"/>
    <property type="project" value="UniProtKB-KW"/>
</dbReference>
<dbReference type="RefSeq" id="WP_119053697.1">
    <property type="nucleotide sequence ID" value="NZ_CP032157.1"/>
</dbReference>
<dbReference type="KEGG" id="pseg:D3H65_29245"/>
<dbReference type="GO" id="GO:0019346">
    <property type="term" value="P:transsulfuration"/>
    <property type="evidence" value="ECO:0007669"/>
    <property type="project" value="InterPro"/>
</dbReference>
<dbReference type="PANTHER" id="PTHR11808">
    <property type="entry name" value="TRANS-SULFURATION ENZYME FAMILY MEMBER"/>
    <property type="match status" value="1"/>
</dbReference>
<evidence type="ECO:0000256" key="3">
    <source>
        <dbReference type="PIRSR" id="PIRSR001434-2"/>
    </source>
</evidence>
<dbReference type="PIRSF" id="PIRSF001434">
    <property type="entry name" value="CGS"/>
    <property type="match status" value="1"/>
</dbReference>
<organism evidence="5 6">
    <name type="scientific">Paraflavitalea soli</name>
    <dbReference type="NCBI Taxonomy" id="2315862"/>
    <lineage>
        <taxon>Bacteria</taxon>
        <taxon>Pseudomonadati</taxon>
        <taxon>Bacteroidota</taxon>
        <taxon>Chitinophagia</taxon>
        <taxon>Chitinophagales</taxon>
        <taxon>Chitinophagaceae</taxon>
        <taxon>Paraflavitalea</taxon>
    </lineage>
</organism>
<evidence type="ECO:0000256" key="2">
    <source>
        <dbReference type="ARBA" id="ARBA00022898"/>
    </source>
</evidence>
<protein>
    <submittedName>
        <fullName evidence="5">PLP-dependent transferase</fullName>
    </submittedName>
</protein>
<feature type="modified residue" description="N6-(pyridoxal phosphate)lysine" evidence="3">
    <location>
        <position position="224"/>
    </location>
</feature>
<evidence type="ECO:0000256" key="1">
    <source>
        <dbReference type="ARBA" id="ARBA00001933"/>
    </source>
</evidence>
<comment type="cofactor">
    <cofactor evidence="1 4">
        <name>pyridoxal 5'-phosphate</name>
        <dbReference type="ChEBI" id="CHEBI:597326"/>
    </cofactor>
</comment>
<dbReference type="InterPro" id="IPR015424">
    <property type="entry name" value="PyrdxlP-dep_Trfase"/>
</dbReference>
<dbReference type="GO" id="GO:0009086">
    <property type="term" value="P:methionine biosynthetic process"/>
    <property type="evidence" value="ECO:0007669"/>
    <property type="project" value="UniProtKB-ARBA"/>
</dbReference>
<dbReference type="FunFam" id="3.90.1150.10:FF:000033">
    <property type="entry name" value="Cystathionine gamma-synthase"/>
    <property type="match status" value="1"/>
</dbReference>
<dbReference type="EMBL" id="CP032157">
    <property type="protein sequence ID" value="AXY77824.1"/>
    <property type="molecule type" value="Genomic_DNA"/>
</dbReference>
<accession>A0A3B7MTE9</accession>
<keyword evidence="6" id="KW-1185">Reference proteome</keyword>
<dbReference type="PROSITE" id="PS00868">
    <property type="entry name" value="CYS_MET_METAB_PP"/>
    <property type="match status" value="1"/>
</dbReference>
<dbReference type="InterPro" id="IPR054542">
    <property type="entry name" value="Cys_met_metab_PP"/>
</dbReference>
<dbReference type="GO" id="GO:0005737">
    <property type="term" value="C:cytoplasm"/>
    <property type="evidence" value="ECO:0007669"/>
    <property type="project" value="TreeGrafter"/>
</dbReference>
<evidence type="ECO:0000313" key="6">
    <source>
        <dbReference type="Proteomes" id="UP000263900"/>
    </source>
</evidence>
<dbReference type="InterPro" id="IPR000277">
    <property type="entry name" value="Cys/Met-Metab_PyrdxlP-dep_enz"/>
</dbReference>
<gene>
    <name evidence="5" type="ORF">D3H65_29245</name>
</gene>
<dbReference type="InterPro" id="IPR015422">
    <property type="entry name" value="PyrdxlP-dep_Trfase_small"/>
</dbReference>
<dbReference type="AlphaFoldDB" id="A0A3B7MTE9"/>
<dbReference type="OrthoDB" id="9803729at2"/>
<name>A0A3B7MTE9_9BACT</name>
<dbReference type="Gene3D" id="3.90.1150.10">
    <property type="entry name" value="Aspartate Aminotransferase, domain 1"/>
    <property type="match status" value="1"/>
</dbReference>
<dbReference type="GO" id="GO:0016846">
    <property type="term" value="F:carbon-sulfur lyase activity"/>
    <property type="evidence" value="ECO:0007669"/>
    <property type="project" value="TreeGrafter"/>
</dbReference>
<proteinExistence type="inferred from homology"/>
<evidence type="ECO:0000313" key="5">
    <source>
        <dbReference type="EMBL" id="AXY77824.1"/>
    </source>
</evidence>
<dbReference type="FunFam" id="3.40.640.10:FF:000046">
    <property type="entry name" value="Cystathionine gamma-lyase"/>
    <property type="match status" value="1"/>
</dbReference>
<sequence>MADQNFPLTGFGSLAIHGGHEQDPQYAHLTPIFATSTFVYDSAEQGMRRFSGEEKGYIYTRWGNPTMTEAADKIAAMESFGLTDGSGNPLAIKGYLQASGMAAISALFMSTLKTGDKILSHYSLYGGSQELMDKLLPDFGISAVIVDLRDLNKAEEALKADPAIKMIYLETPANPTLQCVDIEALTKLGKQYGKIIACDNTFATPYLQQPFRFGVDFVIHSTTKFLNGHGTSIGGAFLGRDIEFMNTWGGKVHKMLGGNSNPFDAFLLVNGMKTLEVRMERHCHNAMEVAGFFEGHAAVSKVNYTGLPNHPDHYIAAKQMRHPGAMLSIELKGGLQAGINMMNRLRMCTRTVSLGTCDTLMCHPASMTHYSVPKEKREQYGITDGLIRISVGMENIQDIIADINQAL</sequence>
<dbReference type="InterPro" id="IPR015421">
    <property type="entry name" value="PyrdxlP-dep_Trfase_major"/>
</dbReference>
<dbReference type="SUPFAM" id="SSF53383">
    <property type="entry name" value="PLP-dependent transferases"/>
    <property type="match status" value="1"/>
</dbReference>
<dbReference type="Gene3D" id="3.40.640.10">
    <property type="entry name" value="Type I PLP-dependent aspartate aminotransferase-like (Major domain)"/>
    <property type="match status" value="1"/>
</dbReference>
<dbReference type="PANTHER" id="PTHR11808:SF80">
    <property type="entry name" value="CYSTATHIONINE GAMMA-LYASE"/>
    <property type="match status" value="1"/>
</dbReference>
<dbReference type="CDD" id="cd00614">
    <property type="entry name" value="CGS_like"/>
    <property type="match status" value="1"/>
</dbReference>
<keyword evidence="2 3" id="KW-0663">Pyridoxal phosphate</keyword>
<dbReference type="Pfam" id="PF01053">
    <property type="entry name" value="Cys_Met_Meta_PP"/>
    <property type="match status" value="1"/>
</dbReference>